<comment type="caution">
    <text evidence="1">The sequence shown here is derived from an EMBL/GenBank/DDBJ whole genome shotgun (WGS) entry which is preliminary data.</text>
</comment>
<gene>
    <name evidence="1" type="ORF">GGR48_002316</name>
</gene>
<organism evidence="1 2">
    <name type="scientific">Sphingomonas pseudosanguinis</name>
    <dbReference type="NCBI Taxonomy" id="413712"/>
    <lineage>
        <taxon>Bacteria</taxon>
        <taxon>Pseudomonadati</taxon>
        <taxon>Pseudomonadota</taxon>
        <taxon>Alphaproteobacteria</taxon>
        <taxon>Sphingomonadales</taxon>
        <taxon>Sphingomonadaceae</taxon>
        <taxon>Sphingomonas</taxon>
    </lineage>
</organism>
<dbReference type="RefSeq" id="WP_076711786.1">
    <property type="nucleotide sequence ID" value="NZ_JACIDH010000009.1"/>
</dbReference>
<sequence>MLAMEEEHGSEDGLFAELAEDGELLISDKAARARLKEIKGDKTAAAEVFALNEWLKLAAREIVQPDVWKLPRGMITHSGIPI</sequence>
<evidence type="ECO:0000313" key="1">
    <source>
        <dbReference type="EMBL" id="MBB3879882.1"/>
    </source>
</evidence>
<dbReference type="AlphaFoldDB" id="A0A7W6F3J5"/>
<evidence type="ECO:0000313" key="2">
    <source>
        <dbReference type="Proteomes" id="UP000538670"/>
    </source>
</evidence>
<reference evidence="1 2" key="1">
    <citation type="submission" date="2020-08" db="EMBL/GenBank/DDBJ databases">
        <title>Genomic Encyclopedia of Type Strains, Phase IV (KMG-IV): sequencing the most valuable type-strain genomes for metagenomic binning, comparative biology and taxonomic classification.</title>
        <authorList>
            <person name="Goeker M."/>
        </authorList>
    </citation>
    <scope>NUCLEOTIDE SEQUENCE [LARGE SCALE GENOMIC DNA]</scope>
    <source>
        <strain evidence="1 2">DSM 19512</strain>
    </source>
</reference>
<name>A0A7W6F3J5_9SPHN</name>
<keyword evidence="2" id="KW-1185">Reference proteome</keyword>
<protein>
    <submittedName>
        <fullName evidence="1">Uncharacterized protein</fullName>
    </submittedName>
</protein>
<accession>A0A7W6F3J5</accession>
<proteinExistence type="predicted"/>
<dbReference type="Proteomes" id="UP000538670">
    <property type="component" value="Unassembled WGS sequence"/>
</dbReference>
<dbReference type="EMBL" id="JACIDH010000009">
    <property type="protein sequence ID" value="MBB3879882.1"/>
    <property type="molecule type" value="Genomic_DNA"/>
</dbReference>